<name>M0I7A5_9EURY</name>
<keyword evidence="3" id="KW-0732">Signal</keyword>
<comment type="caution">
    <text evidence="9">The sequence shown here is derived from an EMBL/GenBank/DDBJ whole genome shotgun (WGS) entry which is preliminary data.</text>
</comment>
<dbReference type="PATRIC" id="fig|662479.7.peg.2726"/>
<evidence type="ECO:0000256" key="3">
    <source>
        <dbReference type="ARBA" id="ARBA00022729"/>
    </source>
</evidence>
<dbReference type="PANTHER" id="PTHR13887">
    <property type="entry name" value="GLUTATHIONE S-TRANSFERASE KAPPA"/>
    <property type="match status" value="1"/>
</dbReference>
<dbReference type="PROSITE" id="PS51257">
    <property type="entry name" value="PROKAR_LIPOPROTEIN"/>
    <property type="match status" value="1"/>
</dbReference>
<evidence type="ECO:0000256" key="6">
    <source>
        <dbReference type="ARBA" id="ARBA00023157"/>
    </source>
</evidence>
<evidence type="ECO:0000256" key="2">
    <source>
        <dbReference type="ARBA" id="ARBA00007787"/>
    </source>
</evidence>
<evidence type="ECO:0000256" key="4">
    <source>
        <dbReference type="ARBA" id="ARBA00022982"/>
    </source>
</evidence>
<accession>M0I7A5</accession>
<proteinExistence type="inferred from homology"/>
<comment type="similarity">
    <text evidence="2">Belongs to the glutaredoxin family.</text>
</comment>
<sequence length="239" mass="25556">MRQTRRAYLAAAAGALTLGTAGCLGGGDGSDATATDTGNSTGTESDVIATIGCDVSERDAVSSLPTPSLGSDDAAVVVDVWEDFACPHCATFSLDVFPKLQSEYISEGVVRYRHHDFPLPVDEWWSWKGASAARAVQDETDDETFFEFAHTLFENQSELSGGSPEESLTTLKNLATDADLDGCSVAAAASRERYRPVVEAERTNATDERELRGTPTVLVNESKVKPTWDALQTAVEDAL</sequence>
<evidence type="ECO:0000259" key="8">
    <source>
        <dbReference type="PROSITE" id="PS51352"/>
    </source>
</evidence>
<dbReference type="Gene3D" id="3.40.30.10">
    <property type="entry name" value="Glutaredoxin"/>
    <property type="match status" value="1"/>
</dbReference>
<keyword evidence="6" id="KW-1015">Disulfide bond</keyword>
<dbReference type="GO" id="GO:0016853">
    <property type="term" value="F:isomerase activity"/>
    <property type="evidence" value="ECO:0007669"/>
    <property type="project" value="UniProtKB-KW"/>
</dbReference>
<dbReference type="InterPro" id="IPR036249">
    <property type="entry name" value="Thioredoxin-like_sf"/>
</dbReference>
<dbReference type="GO" id="GO:0016491">
    <property type="term" value="F:oxidoreductase activity"/>
    <property type="evidence" value="ECO:0007669"/>
    <property type="project" value="UniProtKB-KW"/>
</dbReference>
<gene>
    <name evidence="9" type="ORF">C440_13484</name>
</gene>
<comment type="similarity">
    <text evidence="1">Belongs to the thioredoxin family. DsbA subfamily.</text>
</comment>
<evidence type="ECO:0000313" key="10">
    <source>
        <dbReference type="Proteomes" id="UP000011550"/>
    </source>
</evidence>
<dbReference type="Pfam" id="PF13462">
    <property type="entry name" value="Thioredoxin_4"/>
    <property type="match status" value="1"/>
</dbReference>
<keyword evidence="7" id="KW-0676">Redox-active center</keyword>
<dbReference type="STRING" id="662479.C440_13484"/>
<feature type="domain" description="Thioredoxin" evidence="8">
    <location>
        <begin position="23"/>
        <end position="239"/>
    </location>
</feature>
<dbReference type="AlphaFoldDB" id="M0I7A5"/>
<protein>
    <submittedName>
        <fullName evidence="9">Protein-disulfide isomerase</fullName>
    </submittedName>
</protein>
<evidence type="ECO:0000313" key="9">
    <source>
        <dbReference type="EMBL" id="ELZ91329.1"/>
    </source>
</evidence>
<keyword evidence="9" id="KW-0413">Isomerase</keyword>
<dbReference type="OrthoDB" id="15256at2157"/>
<dbReference type="InterPro" id="IPR012336">
    <property type="entry name" value="Thioredoxin-like_fold"/>
</dbReference>
<dbReference type="InterPro" id="IPR006311">
    <property type="entry name" value="TAT_signal"/>
</dbReference>
<evidence type="ECO:0000256" key="7">
    <source>
        <dbReference type="ARBA" id="ARBA00023284"/>
    </source>
</evidence>
<keyword evidence="10" id="KW-1185">Reference proteome</keyword>
<evidence type="ECO:0000256" key="5">
    <source>
        <dbReference type="ARBA" id="ARBA00023002"/>
    </source>
</evidence>
<keyword evidence="4" id="KW-0813">Transport</keyword>
<dbReference type="PROSITE" id="PS51352">
    <property type="entry name" value="THIOREDOXIN_2"/>
    <property type="match status" value="1"/>
</dbReference>
<dbReference type="PROSITE" id="PS51318">
    <property type="entry name" value="TAT"/>
    <property type="match status" value="1"/>
</dbReference>
<reference evidence="9 10" key="1">
    <citation type="journal article" date="2014" name="PLoS Genet.">
        <title>Phylogenetically driven sequencing of extremely halophilic archaea reveals strategies for static and dynamic osmo-response.</title>
        <authorList>
            <person name="Becker E.A."/>
            <person name="Seitzer P.M."/>
            <person name="Tritt A."/>
            <person name="Larsen D."/>
            <person name="Krusor M."/>
            <person name="Yao A.I."/>
            <person name="Wu D."/>
            <person name="Madern D."/>
            <person name="Eisen J.A."/>
            <person name="Darling A.E."/>
            <person name="Facciotti M.T."/>
        </authorList>
    </citation>
    <scope>NUCLEOTIDE SEQUENCE [LARGE SCALE GENOMIC DNA]</scope>
    <source>
        <strain evidence="9 10">ATCC BAA-1512</strain>
    </source>
</reference>
<dbReference type="CDD" id="cd02972">
    <property type="entry name" value="DsbA_family"/>
    <property type="match status" value="1"/>
</dbReference>
<keyword evidence="4" id="KW-0249">Electron transport</keyword>
<dbReference type="RefSeq" id="WP_008321074.1">
    <property type="nucleotide sequence ID" value="NZ_AOLN01000018.1"/>
</dbReference>
<dbReference type="Proteomes" id="UP000011550">
    <property type="component" value="Unassembled WGS sequence"/>
</dbReference>
<dbReference type="SUPFAM" id="SSF52833">
    <property type="entry name" value="Thioredoxin-like"/>
    <property type="match status" value="1"/>
</dbReference>
<organism evidence="9 10">
    <name type="scientific">Haloferax mucosum ATCC BAA-1512</name>
    <dbReference type="NCBI Taxonomy" id="662479"/>
    <lineage>
        <taxon>Archaea</taxon>
        <taxon>Methanobacteriati</taxon>
        <taxon>Methanobacteriota</taxon>
        <taxon>Stenosarchaea group</taxon>
        <taxon>Halobacteria</taxon>
        <taxon>Halobacteriales</taxon>
        <taxon>Haloferacaceae</taxon>
        <taxon>Haloferax</taxon>
    </lineage>
</organism>
<keyword evidence="5" id="KW-0560">Oxidoreductase</keyword>
<dbReference type="InterPro" id="IPR013766">
    <property type="entry name" value="Thioredoxin_domain"/>
</dbReference>
<evidence type="ECO:0000256" key="1">
    <source>
        <dbReference type="ARBA" id="ARBA00005791"/>
    </source>
</evidence>
<dbReference type="PANTHER" id="PTHR13887:SF14">
    <property type="entry name" value="DISULFIDE BOND FORMATION PROTEIN D"/>
    <property type="match status" value="1"/>
</dbReference>
<dbReference type="EMBL" id="AOLN01000018">
    <property type="protein sequence ID" value="ELZ91329.1"/>
    <property type="molecule type" value="Genomic_DNA"/>
</dbReference>